<dbReference type="PANTHER" id="PTHR40044">
    <property type="entry name" value="INTEGRAL MEMBRANE PROTEIN-RELATED"/>
    <property type="match status" value="1"/>
</dbReference>
<dbReference type="STRING" id="937334.SAMN05444406_12725"/>
<dbReference type="Proteomes" id="UP000198577">
    <property type="component" value="Unassembled WGS sequence"/>
</dbReference>
<evidence type="ECO:0000313" key="3">
    <source>
        <dbReference type="Proteomes" id="UP000198577"/>
    </source>
</evidence>
<keyword evidence="1" id="KW-1133">Transmembrane helix</keyword>
<evidence type="ECO:0000313" key="2">
    <source>
        <dbReference type="EMBL" id="SFQ32190.1"/>
    </source>
</evidence>
<keyword evidence="1" id="KW-0812">Transmembrane</keyword>
<dbReference type="InterPro" id="IPR010387">
    <property type="entry name" value="QueT"/>
</dbReference>
<accession>A0A1I5XJT0</accession>
<name>A0A1I5XJT0_9FIRM</name>
<evidence type="ECO:0000256" key="1">
    <source>
        <dbReference type="SAM" id="Phobius"/>
    </source>
</evidence>
<organism evidence="2 3">
    <name type="scientific">Caldicoprobacter faecalis</name>
    <dbReference type="NCBI Taxonomy" id="937334"/>
    <lineage>
        <taxon>Bacteria</taxon>
        <taxon>Bacillati</taxon>
        <taxon>Bacillota</taxon>
        <taxon>Clostridia</taxon>
        <taxon>Caldicoprobacterales</taxon>
        <taxon>Caldicoprobacteraceae</taxon>
        <taxon>Caldicoprobacter</taxon>
    </lineage>
</organism>
<feature type="transmembrane region" description="Helical" evidence="1">
    <location>
        <begin position="98"/>
        <end position="116"/>
    </location>
</feature>
<feature type="transmembrane region" description="Helical" evidence="1">
    <location>
        <begin position="128"/>
        <end position="150"/>
    </location>
</feature>
<keyword evidence="3" id="KW-1185">Reference proteome</keyword>
<dbReference type="OrthoDB" id="9786793at2"/>
<dbReference type="PIRSF" id="PIRSF031501">
    <property type="entry name" value="QueT"/>
    <property type="match status" value="1"/>
</dbReference>
<feature type="transmembrane region" description="Helical" evidence="1">
    <location>
        <begin position="12"/>
        <end position="31"/>
    </location>
</feature>
<proteinExistence type="predicted"/>
<dbReference type="PANTHER" id="PTHR40044:SF1">
    <property type="entry name" value="INTEGRAL MEMBRANE PROTEIN"/>
    <property type="match status" value="1"/>
</dbReference>
<reference evidence="2 3" key="1">
    <citation type="submission" date="2016-10" db="EMBL/GenBank/DDBJ databases">
        <authorList>
            <person name="de Groot N.N."/>
        </authorList>
    </citation>
    <scope>NUCLEOTIDE SEQUENCE [LARGE SCALE GENOMIC DNA]</scope>
    <source>
        <strain evidence="2 3">DSM 20678</strain>
    </source>
</reference>
<dbReference type="AlphaFoldDB" id="A0A1I5XJT0"/>
<keyword evidence="1" id="KW-0472">Membrane</keyword>
<protein>
    <submittedName>
        <fullName evidence="2">Uncharacterized membrane protein</fullName>
    </submittedName>
</protein>
<dbReference type="EMBL" id="FOXR01000027">
    <property type="protein sequence ID" value="SFQ32190.1"/>
    <property type="molecule type" value="Genomic_DNA"/>
</dbReference>
<gene>
    <name evidence="2" type="ORF">SAMN05444406_12725</name>
</gene>
<dbReference type="RefSeq" id="WP_025747654.1">
    <property type="nucleotide sequence ID" value="NZ_FOXR01000027.1"/>
</dbReference>
<feature type="transmembrane region" description="Helical" evidence="1">
    <location>
        <begin position="74"/>
        <end position="91"/>
    </location>
</feature>
<sequence>MFKKAKDIAEVSFVACLYAVITVAFSSISYLPTQFRMGELVKPISTFRKKFAVSMMIGNFLSNLFSPFAGPMELIFMPVSNLIGCLLGYYVGRYTNKFVGSIFIGIWISASVALTLKVAANFPFFQTFVSVLIAETILMAIGYFIILTIFKKGGFKIDG</sequence>
<dbReference type="Pfam" id="PF06177">
    <property type="entry name" value="QueT"/>
    <property type="match status" value="1"/>
</dbReference>